<sequence>MRVTRCARTLCLWLTLATVSATADPKPLTVTYVGNTGYLIQCGGHKIAIDALLGGERSEYYDMPSDSVVALMTAARPPFDGLDVIAVTHWHQDHFSAGIVAEYLKGNSGCRLLCPQQVADRLSALDGYDGIRRQVRVIDIPVDSVTEVELDGVMAKVLSSKHGSYYETDSAGNTADRHRNVRHLEFLFTVGGRSLLHVGDAELQDRDQFMPLGLGKDSIDIAFIQRWGCKEMPSFGEKLIRERVRPKRIYFTHMAPKELAFLTQHADCPSYRYVTIPTRSLQTWIVP</sequence>
<dbReference type="Proteomes" id="UP000250918">
    <property type="component" value="Unassembled WGS sequence"/>
</dbReference>
<name>A0A855XCT4_9BACT</name>
<feature type="signal peptide" evidence="1">
    <location>
        <begin position="1"/>
        <end position="23"/>
    </location>
</feature>
<dbReference type="Gene3D" id="3.60.15.10">
    <property type="entry name" value="Ribonuclease Z/Hydroxyacylglutathione hydrolase-like"/>
    <property type="match status" value="1"/>
</dbReference>
<evidence type="ECO:0000259" key="2">
    <source>
        <dbReference type="SMART" id="SM00849"/>
    </source>
</evidence>
<dbReference type="SUPFAM" id="SSF56281">
    <property type="entry name" value="Metallo-hydrolase/oxidoreductase"/>
    <property type="match status" value="1"/>
</dbReference>
<reference evidence="3 4" key="1">
    <citation type="journal article" date="2018" name="ISME J.">
        <title>A methanotrophic archaeon couples anaerobic oxidation of methane to Fe(III) reduction.</title>
        <authorList>
            <person name="Cai C."/>
            <person name="Leu A.O."/>
            <person name="Xie G.J."/>
            <person name="Guo J."/>
            <person name="Feng Y."/>
            <person name="Zhao J.X."/>
            <person name="Tyson G.W."/>
            <person name="Yuan Z."/>
            <person name="Hu S."/>
        </authorList>
    </citation>
    <scope>NUCLEOTIDE SEQUENCE [LARGE SCALE GENOMIC DNA]</scope>
    <source>
        <strain evidence="3">FeB_12</strain>
    </source>
</reference>
<evidence type="ECO:0000256" key="1">
    <source>
        <dbReference type="SAM" id="SignalP"/>
    </source>
</evidence>
<protein>
    <recommendedName>
        <fullName evidence="2">Metallo-beta-lactamase domain-containing protein</fullName>
    </recommendedName>
</protein>
<feature type="domain" description="Metallo-beta-lactamase" evidence="2">
    <location>
        <begin position="34"/>
        <end position="253"/>
    </location>
</feature>
<evidence type="ECO:0000313" key="4">
    <source>
        <dbReference type="Proteomes" id="UP000250918"/>
    </source>
</evidence>
<comment type="caution">
    <text evidence="3">The sequence shown here is derived from an EMBL/GenBank/DDBJ whole genome shotgun (WGS) entry which is preliminary data.</text>
</comment>
<keyword evidence="1" id="KW-0732">Signal</keyword>
<dbReference type="Pfam" id="PF12706">
    <property type="entry name" value="Lactamase_B_2"/>
    <property type="match status" value="1"/>
</dbReference>
<dbReference type="InterPro" id="IPR050114">
    <property type="entry name" value="UPF0173_UPF0282_UlaG_hydrolase"/>
</dbReference>
<accession>A0A855XCT4</accession>
<dbReference type="InterPro" id="IPR001279">
    <property type="entry name" value="Metallo-B-lactamas"/>
</dbReference>
<dbReference type="SMART" id="SM00849">
    <property type="entry name" value="Lactamase_B"/>
    <property type="match status" value="1"/>
</dbReference>
<dbReference type="EMBL" id="PQAP01000005">
    <property type="protein sequence ID" value="PWB76099.1"/>
    <property type="molecule type" value="Genomic_DNA"/>
</dbReference>
<organism evidence="3 4">
    <name type="scientific">candidate division GN15 bacterium</name>
    <dbReference type="NCBI Taxonomy" id="2072418"/>
    <lineage>
        <taxon>Bacteria</taxon>
        <taxon>candidate division GN15</taxon>
    </lineage>
</organism>
<dbReference type="AlphaFoldDB" id="A0A855XCT4"/>
<evidence type="ECO:0000313" key="3">
    <source>
        <dbReference type="EMBL" id="PWB76099.1"/>
    </source>
</evidence>
<dbReference type="PANTHER" id="PTHR43546:SF3">
    <property type="entry name" value="UPF0173 METAL-DEPENDENT HYDROLASE MJ1163"/>
    <property type="match status" value="1"/>
</dbReference>
<gene>
    <name evidence="3" type="ORF">C3F09_01265</name>
</gene>
<dbReference type="PANTHER" id="PTHR43546">
    <property type="entry name" value="UPF0173 METAL-DEPENDENT HYDROLASE MJ1163-RELATED"/>
    <property type="match status" value="1"/>
</dbReference>
<proteinExistence type="predicted"/>
<feature type="chain" id="PRO_5032349880" description="Metallo-beta-lactamase domain-containing protein" evidence="1">
    <location>
        <begin position="24"/>
        <end position="287"/>
    </location>
</feature>
<dbReference type="InterPro" id="IPR036866">
    <property type="entry name" value="RibonucZ/Hydroxyglut_hydro"/>
</dbReference>